<reference evidence="12" key="1">
    <citation type="submission" date="2021-06" db="EMBL/GenBank/DDBJ databases">
        <authorList>
            <person name="Criscuolo A."/>
        </authorList>
    </citation>
    <scope>NUCLEOTIDE SEQUENCE</scope>
    <source>
        <strain evidence="12">CIP111600</strain>
    </source>
</reference>
<evidence type="ECO:0000259" key="11">
    <source>
        <dbReference type="Pfam" id="PF24894"/>
    </source>
</evidence>
<evidence type="ECO:0000256" key="3">
    <source>
        <dbReference type="ARBA" id="ARBA00022679"/>
    </source>
</evidence>
<dbReference type="InterPro" id="IPR011831">
    <property type="entry name" value="ADP-Glc_PPase"/>
</dbReference>
<dbReference type="PANTHER" id="PTHR43523:SF2">
    <property type="entry name" value="GLUCOSE-1-PHOSPHATE ADENYLYLTRANSFERASE"/>
    <property type="match status" value="1"/>
</dbReference>
<comment type="caution">
    <text evidence="9">Lacks conserved residue(s) required for the propagation of feature annotation.</text>
</comment>
<keyword evidence="3 9" id="KW-0808">Transferase</keyword>
<keyword evidence="13" id="KW-1185">Reference proteome</keyword>
<organism evidence="12 13">
    <name type="scientific">Paenibacillus solanacearum</name>
    <dbReference type="NCBI Taxonomy" id="2048548"/>
    <lineage>
        <taxon>Bacteria</taxon>
        <taxon>Bacillati</taxon>
        <taxon>Bacillota</taxon>
        <taxon>Bacilli</taxon>
        <taxon>Bacillales</taxon>
        <taxon>Paenibacillaceae</taxon>
        <taxon>Paenibacillus</taxon>
    </lineage>
</organism>
<evidence type="ECO:0000313" key="13">
    <source>
        <dbReference type="Proteomes" id="UP000693672"/>
    </source>
</evidence>
<dbReference type="EC" id="2.7.7.27" evidence="9"/>
<dbReference type="PROSITE" id="PS00810">
    <property type="entry name" value="ADP_GLC_PYROPHOSPH_3"/>
    <property type="match status" value="1"/>
</dbReference>
<keyword evidence="8 9" id="KW-0119">Carbohydrate metabolism</keyword>
<feature type="site" description="Could play a key role in the communication between the regulatory and the substrate sites" evidence="9">
    <location>
        <position position="60"/>
    </location>
</feature>
<comment type="similarity">
    <text evidence="1 9">Belongs to the bacterial/plant glucose-1-phosphate adenylyltransferase family.</text>
</comment>
<feature type="domain" description="Glucose-1-phosphate adenylyltransferase/Bifunctional protein GlmU-like C-terminal hexapeptide" evidence="11">
    <location>
        <begin position="284"/>
        <end position="354"/>
    </location>
</feature>
<feature type="binding site" evidence="9">
    <location>
        <position position="158"/>
    </location>
    <ligand>
        <name>alpha-D-glucose 1-phosphate</name>
        <dbReference type="ChEBI" id="CHEBI:58601"/>
    </ligand>
</feature>
<dbReference type="GO" id="GO:0005978">
    <property type="term" value="P:glycogen biosynthetic process"/>
    <property type="evidence" value="ECO:0007669"/>
    <property type="project" value="UniProtKB-UniRule"/>
</dbReference>
<evidence type="ECO:0000256" key="9">
    <source>
        <dbReference type="HAMAP-Rule" id="MF_00624"/>
    </source>
</evidence>
<evidence type="ECO:0000256" key="5">
    <source>
        <dbReference type="ARBA" id="ARBA00022741"/>
    </source>
</evidence>
<comment type="catalytic activity">
    <reaction evidence="9">
        <text>alpha-D-glucose 1-phosphate + ATP + H(+) = ADP-alpha-D-glucose + diphosphate</text>
        <dbReference type="Rhea" id="RHEA:12120"/>
        <dbReference type="ChEBI" id="CHEBI:15378"/>
        <dbReference type="ChEBI" id="CHEBI:30616"/>
        <dbReference type="ChEBI" id="CHEBI:33019"/>
        <dbReference type="ChEBI" id="CHEBI:57498"/>
        <dbReference type="ChEBI" id="CHEBI:58601"/>
        <dbReference type="EC" id="2.7.7.27"/>
    </reaction>
</comment>
<dbReference type="HAMAP" id="MF_00624">
    <property type="entry name" value="GlgC"/>
    <property type="match status" value="1"/>
</dbReference>
<evidence type="ECO:0000256" key="1">
    <source>
        <dbReference type="ARBA" id="ARBA00010443"/>
    </source>
</evidence>
<dbReference type="GO" id="GO:0008878">
    <property type="term" value="F:glucose-1-phosphate adenylyltransferase activity"/>
    <property type="evidence" value="ECO:0007669"/>
    <property type="project" value="UniProtKB-UniRule"/>
</dbReference>
<keyword evidence="4 9" id="KW-0548">Nucleotidyltransferase</keyword>
<comment type="function">
    <text evidence="9">Involved in the biosynthesis of ADP-glucose, a building block required for the elongation reactions to produce glycogen. Catalyzes the reaction between ATP and alpha-D-glucose 1-phosphate (G1P) to produce pyrophosphate and ADP-Glc.</text>
</comment>
<proteinExistence type="inferred from homology"/>
<comment type="pathway">
    <text evidence="9">Glycan biosynthesis; glycogen biosynthesis.</text>
</comment>
<dbReference type="Pfam" id="PF24894">
    <property type="entry name" value="Hexapep_GlmU"/>
    <property type="match status" value="1"/>
</dbReference>
<gene>
    <name evidence="12" type="primary">glgC_2</name>
    <name evidence="9" type="synonym">glgC</name>
    <name evidence="12" type="ORF">PAESOLCIP111_04602</name>
</gene>
<evidence type="ECO:0000256" key="2">
    <source>
        <dbReference type="ARBA" id="ARBA00022600"/>
    </source>
</evidence>
<dbReference type="AlphaFoldDB" id="A0A916NR11"/>
<evidence type="ECO:0000256" key="4">
    <source>
        <dbReference type="ARBA" id="ARBA00022695"/>
    </source>
</evidence>
<feature type="binding site" evidence="9">
    <location>
        <position position="184"/>
    </location>
    <ligand>
        <name>alpha-D-glucose 1-phosphate</name>
        <dbReference type="ChEBI" id="CHEBI:58601"/>
    </ligand>
</feature>
<keyword evidence="6 9" id="KW-0067">ATP-binding</keyword>
<evidence type="ECO:0000256" key="8">
    <source>
        <dbReference type="ARBA" id="ARBA00023277"/>
    </source>
</evidence>
<name>A0A916NR11_9BACL</name>
<sequence>MNYDECAAMLLAGGEGRRLGVFTRSKAKPAVHFGGAFRIIDFALSNCTYSGIRQVGVMTQYKAASLHRHIGAGRVWSEHGNGVDLLPPGEGAYTGTADAVRQNLAFLDRHRPDHVLILSADHIYRMDYRKMLERHRQTGADATIAVTPVAWEEAHRFGIMCTGEDGQVTTFVEKPARPSSNLASMGIYIFKRSYLKQILESDARRLDSSHDFGKDVIPAMLGQGAKLQTYAYEGYWRDVGTVESLWEAHMDLIGDKPKFSCASRGWSVRTPASPSGSSYVDPAASVSRSLLAGSCTIYGTVEQSVVSAGVIVGQGSTLRRSVVMPNARIGRNVSICNAMIGEGAVIEDGVTIGSVSARTVEVVGDAEVVRKQGAFQPGIYITPGAFAMEGVSVR</sequence>
<comment type="caution">
    <text evidence="12">The sequence shown here is derived from an EMBL/GenBank/DDBJ whole genome shotgun (WGS) entry which is preliminary data.</text>
</comment>
<dbReference type="EMBL" id="CAJVAS010000026">
    <property type="protein sequence ID" value="CAG7644011.1"/>
    <property type="molecule type" value="Genomic_DNA"/>
</dbReference>
<comment type="subunit">
    <text evidence="9">Homotetramer.</text>
</comment>
<dbReference type="CDD" id="cd02508">
    <property type="entry name" value="ADP_Glucose_PP"/>
    <property type="match status" value="1"/>
</dbReference>
<keyword evidence="2 9" id="KW-0321">Glycogen metabolism</keyword>
<dbReference type="InterPro" id="IPR023049">
    <property type="entry name" value="GlgC_bac"/>
</dbReference>
<dbReference type="Proteomes" id="UP000693672">
    <property type="component" value="Unassembled WGS sequence"/>
</dbReference>
<evidence type="ECO:0000313" key="12">
    <source>
        <dbReference type="EMBL" id="CAG7644011.1"/>
    </source>
</evidence>
<dbReference type="InterPro" id="IPR005836">
    <property type="entry name" value="ADP_Glu_pyroP_CS"/>
</dbReference>
<protein>
    <recommendedName>
        <fullName evidence="9">Glucose-1-phosphate adenylyltransferase</fullName>
        <ecNumber evidence="9">2.7.7.27</ecNumber>
    </recommendedName>
    <alternativeName>
        <fullName evidence="9">ADP-glucose pyrophosphorylase</fullName>
        <shortName evidence="9">ADPGlc PPase</shortName>
    </alternativeName>
    <alternativeName>
        <fullName evidence="9">ADP-glucose synthase</fullName>
    </alternativeName>
</protein>
<evidence type="ECO:0000256" key="7">
    <source>
        <dbReference type="ARBA" id="ARBA00023056"/>
    </source>
</evidence>
<dbReference type="Pfam" id="PF00483">
    <property type="entry name" value="NTP_transferase"/>
    <property type="match status" value="1"/>
</dbReference>
<feature type="domain" description="Nucleotidyl transferase" evidence="10">
    <location>
        <begin position="8"/>
        <end position="252"/>
    </location>
</feature>
<dbReference type="InterPro" id="IPR005835">
    <property type="entry name" value="NTP_transferase_dom"/>
</dbReference>
<feature type="binding site" evidence="9">
    <location>
        <begin position="173"/>
        <end position="174"/>
    </location>
    <ligand>
        <name>alpha-D-glucose 1-phosphate</name>
        <dbReference type="ChEBI" id="CHEBI:58601"/>
    </ligand>
</feature>
<keyword evidence="5 9" id="KW-0547">Nucleotide-binding</keyword>
<dbReference type="RefSeq" id="WP_246627597.1">
    <property type="nucleotide sequence ID" value="NZ_CAJVAS010000026.1"/>
</dbReference>
<dbReference type="CDD" id="cd04651">
    <property type="entry name" value="LbH_G1P_AT_C"/>
    <property type="match status" value="1"/>
</dbReference>
<dbReference type="InterPro" id="IPR056818">
    <property type="entry name" value="GlmU/GlgC-like_hexapep"/>
</dbReference>
<evidence type="ECO:0000259" key="10">
    <source>
        <dbReference type="Pfam" id="PF00483"/>
    </source>
</evidence>
<keyword evidence="7 9" id="KW-0320">Glycogen biosynthesis</keyword>
<feature type="binding site" evidence="9">
    <location>
        <position position="93"/>
    </location>
    <ligand>
        <name>alpha-D-glucose 1-phosphate</name>
        <dbReference type="ChEBI" id="CHEBI:58601"/>
    </ligand>
</feature>
<dbReference type="PANTHER" id="PTHR43523">
    <property type="entry name" value="GLUCOSE-1-PHOSPHATE ADENYLYLTRANSFERASE-RELATED"/>
    <property type="match status" value="1"/>
</dbReference>
<evidence type="ECO:0000256" key="6">
    <source>
        <dbReference type="ARBA" id="ARBA00022840"/>
    </source>
</evidence>
<accession>A0A916NR11</accession>
<dbReference type="GO" id="GO:0005524">
    <property type="term" value="F:ATP binding"/>
    <property type="evidence" value="ECO:0007669"/>
    <property type="project" value="UniProtKB-KW"/>
</dbReference>